<keyword evidence="3" id="KW-1185">Reference proteome</keyword>
<keyword evidence="1" id="KW-0812">Transmembrane</keyword>
<keyword evidence="1" id="KW-0472">Membrane</keyword>
<dbReference type="RefSeq" id="WP_207598353.1">
    <property type="nucleotide sequence ID" value="NZ_JAFNJU010000001.1"/>
</dbReference>
<gene>
    <name evidence="2" type="ORF">J3A84_02175</name>
</gene>
<name>A0A939KID7_9CLOT</name>
<organism evidence="2 3">
    <name type="scientific">Proteiniclasticum aestuarii</name>
    <dbReference type="NCBI Taxonomy" id="2817862"/>
    <lineage>
        <taxon>Bacteria</taxon>
        <taxon>Bacillati</taxon>
        <taxon>Bacillota</taxon>
        <taxon>Clostridia</taxon>
        <taxon>Eubacteriales</taxon>
        <taxon>Clostridiaceae</taxon>
        <taxon>Proteiniclasticum</taxon>
    </lineage>
</organism>
<accession>A0A939KID7</accession>
<dbReference type="EMBL" id="JAFNJU010000001">
    <property type="protein sequence ID" value="MBO1263851.1"/>
    <property type="molecule type" value="Genomic_DNA"/>
</dbReference>
<protein>
    <submittedName>
        <fullName evidence="2">Uncharacterized protein</fullName>
    </submittedName>
</protein>
<reference evidence="2" key="1">
    <citation type="submission" date="2021-03" db="EMBL/GenBank/DDBJ databases">
        <title>Proteiniclasticum marinus sp. nov., isolated from tidal flat sediment.</title>
        <authorList>
            <person name="Namirimu T."/>
            <person name="Yang J.-A."/>
            <person name="Yang S.-H."/>
            <person name="Kim Y.-J."/>
            <person name="Kwon K.K."/>
        </authorList>
    </citation>
    <scope>NUCLEOTIDE SEQUENCE</scope>
    <source>
        <strain evidence="2">SCR006</strain>
    </source>
</reference>
<comment type="caution">
    <text evidence="2">The sequence shown here is derived from an EMBL/GenBank/DDBJ whole genome shotgun (WGS) entry which is preliminary data.</text>
</comment>
<dbReference type="Proteomes" id="UP000664218">
    <property type="component" value="Unassembled WGS sequence"/>
</dbReference>
<sequence>MNIFGNKHRYDDVKPDMDADVELEKFDAMALAMAMASYVFPVILGIFGFFALLTWIVFR</sequence>
<dbReference type="AlphaFoldDB" id="A0A939KID7"/>
<evidence type="ECO:0000313" key="2">
    <source>
        <dbReference type="EMBL" id="MBO1263851.1"/>
    </source>
</evidence>
<keyword evidence="1" id="KW-1133">Transmembrane helix</keyword>
<proteinExistence type="predicted"/>
<evidence type="ECO:0000256" key="1">
    <source>
        <dbReference type="SAM" id="Phobius"/>
    </source>
</evidence>
<feature type="transmembrane region" description="Helical" evidence="1">
    <location>
        <begin position="38"/>
        <end position="58"/>
    </location>
</feature>
<evidence type="ECO:0000313" key="3">
    <source>
        <dbReference type="Proteomes" id="UP000664218"/>
    </source>
</evidence>